<proteinExistence type="predicted"/>
<feature type="region of interest" description="Disordered" evidence="1">
    <location>
        <begin position="53"/>
        <end position="74"/>
    </location>
</feature>
<accession>A0AAV7TZC1</accession>
<organism evidence="2 3">
    <name type="scientific">Pleurodeles waltl</name>
    <name type="common">Iberian ribbed newt</name>
    <dbReference type="NCBI Taxonomy" id="8319"/>
    <lineage>
        <taxon>Eukaryota</taxon>
        <taxon>Metazoa</taxon>
        <taxon>Chordata</taxon>
        <taxon>Craniata</taxon>
        <taxon>Vertebrata</taxon>
        <taxon>Euteleostomi</taxon>
        <taxon>Amphibia</taxon>
        <taxon>Batrachia</taxon>
        <taxon>Caudata</taxon>
        <taxon>Salamandroidea</taxon>
        <taxon>Salamandridae</taxon>
        <taxon>Pleurodelinae</taxon>
        <taxon>Pleurodeles</taxon>
    </lineage>
</organism>
<evidence type="ECO:0000313" key="3">
    <source>
        <dbReference type="Proteomes" id="UP001066276"/>
    </source>
</evidence>
<gene>
    <name evidence="2" type="ORF">NDU88_006374</name>
</gene>
<evidence type="ECO:0000313" key="2">
    <source>
        <dbReference type="EMBL" id="KAJ1181164.1"/>
    </source>
</evidence>
<dbReference type="EMBL" id="JANPWB010000006">
    <property type="protein sequence ID" value="KAJ1181164.1"/>
    <property type="molecule type" value="Genomic_DNA"/>
</dbReference>
<evidence type="ECO:0000256" key="1">
    <source>
        <dbReference type="SAM" id="MobiDB-lite"/>
    </source>
</evidence>
<keyword evidence="3" id="KW-1185">Reference proteome</keyword>
<name>A0AAV7TZC1_PLEWA</name>
<reference evidence="2" key="1">
    <citation type="journal article" date="2022" name="bioRxiv">
        <title>Sequencing and chromosome-scale assembly of the giantPleurodeles waltlgenome.</title>
        <authorList>
            <person name="Brown T."/>
            <person name="Elewa A."/>
            <person name="Iarovenko S."/>
            <person name="Subramanian E."/>
            <person name="Araus A.J."/>
            <person name="Petzold A."/>
            <person name="Susuki M."/>
            <person name="Suzuki K.-i.T."/>
            <person name="Hayashi T."/>
            <person name="Toyoda A."/>
            <person name="Oliveira C."/>
            <person name="Osipova E."/>
            <person name="Leigh N.D."/>
            <person name="Simon A."/>
            <person name="Yun M.H."/>
        </authorList>
    </citation>
    <scope>NUCLEOTIDE SEQUENCE</scope>
    <source>
        <strain evidence="2">20211129_DDA</strain>
        <tissue evidence="2">Liver</tissue>
    </source>
</reference>
<comment type="caution">
    <text evidence="2">The sequence shown here is derived from an EMBL/GenBank/DDBJ whole genome shotgun (WGS) entry which is preliminary data.</text>
</comment>
<protein>
    <submittedName>
        <fullName evidence="2">Uncharacterized protein</fullName>
    </submittedName>
</protein>
<sequence>MITFCDGFLLCNPFSSVPLIKKVQSKPVLTSYPSTHRTYFFLMVTQEAHGKKEEHKTVGAQMVTQVAHGKKEEH</sequence>
<dbReference type="Proteomes" id="UP001066276">
    <property type="component" value="Chromosome 3_2"/>
</dbReference>
<dbReference type="AlphaFoldDB" id="A0AAV7TZC1"/>